<protein>
    <submittedName>
        <fullName evidence="2">Uncharacterized protein</fullName>
    </submittedName>
</protein>
<sequence length="356" mass="41085">HILHSTQILRQCLRLQSFPQKDRPGLDRHRTHHRPQELKNTQQMPFTAPSRDAGRRPTCSPVTIHGSKFIEMLEDFPVASVLPRSATADKSKSKPSKSSGAADKWSPLTPSEARALIQSARFPEQTSPFSLSEARRNMPRREVNRLSRKIARESTLCRTHRGLPDIEVTTPDQHILRTSNQDAMLRLYLPCTTCSFVAVALGFRWSYRPDSIWLVNFKHLYCHNAERNKLRNIGDSLAHAVRHFFQWVAHLATLKSVFTVSKCRREGIEKSNDRRGPHELYAQCHAGRFARGPPPSSQAFPLVFRVRILTVVQTQGKRRWGGKSVYKRHIHQERSLLRNHHRIVVSGRNRWSEFWP</sequence>
<feature type="region of interest" description="Disordered" evidence="1">
    <location>
        <begin position="85"/>
        <end position="109"/>
    </location>
</feature>
<reference evidence="2" key="1">
    <citation type="submission" date="2023-03" db="EMBL/GenBank/DDBJ databases">
        <title>Massive genome expansion in bonnet fungi (Mycena s.s.) driven by repeated elements and novel gene families across ecological guilds.</title>
        <authorList>
            <consortium name="Lawrence Berkeley National Laboratory"/>
            <person name="Harder C.B."/>
            <person name="Miyauchi S."/>
            <person name="Viragh M."/>
            <person name="Kuo A."/>
            <person name="Thoen E."/>
            <person name="Andreopoulos B."/>
            <person name="Lu D."/>
            <person name="Skrede I."/>
            <person name="Drula E."/>
            <person name="Henrissat B."/>
            <person name="Morin E."/>
            <person name="Kohler A."/>
            <person name="Barry K."/>
            <person name="LaButti K."/>
            <person name="Morin E."/>
            <person name="Salamov A."/>
            <person name="Lipzen A."/>
            <person name="Mereny Z."/>
            <person name="Hegedus B."/>
            <person name="Baldrian P."/>
            <person name="Stursova M."/>
            <person name="Weitz H."/>
            <person name="Taylor A."/>
            <person name="Grigoriev I.V."/>
            <person name="Nagy L.G."/>
            <person name="Martin F."/>
            <person name="Kauserud H."/>
        </authorList>
    </citation>
    <scope>NUCLEOTIDE SEQUENCE</scope>
    <source>
        <strain evidence="2">CBHHK200</strain>
    </source>
</reference>
<feature type="compositionally biased region" description="Basic and acidic residues" evidence="1">
    <location>
        <begin position="133"/>
        <end position="142"/>
    </location>
</feature>
<dbReference type="EMBL" id="JARJCM010000098">
    <property type="protein sequence ID" value="KAJ7029751.1"/>
    <property type="molecule type" value="Genomic_DNA"/>
</dbReference>
<dbReference type="Proteomes" id="UP001218188">
    <property type="component" value="Unassembled WGS sequence"/>
</dbReference>
<accession>A0AAD6X005</accession>
<proteinExistence type="predicted"/>
<keyword evidence="3" id="KW-1185">Reference proteome</keyword>
<comment type="caution">
    <text evidence="2">The sequence shown here is derived from an EMBL/GenBank/DDBJ whole genome shotgun (WGS) entry which is preliminary data.</text>
</comment>
<evidence type="ECO:0000313" key="2">
    <source>
        <dbReference type="EMBL" id="KAJ7029751.1"/>
    </source>
</evidence>
<feature type="non-terminal residue" evidence="2">
    <location>
        <position position="1"/>
    </location>
</feature>
<feature type="region of interest" description="Disordered" evidence="1">
    <location>
        <begin position="15"/>
        <end position="59"/>
    </location>
</feature>
<evidence type="ECO:0000256" key="1">
    <source>
        <dbReference type="SAM" id="MobiDB-lite"/>
    </source>
</evidence>
<evidence type="ECO:0000313" key="3">
    <source>
        <dbReference type="Proteomes" id="UP001218188"/>
    </source>
</evidence>
<name>A0AAD6X005_9AGAR</name>
<dbReference type="AlphaFoldDB" id="A0AAD6X005"/>
<gene>
    <name evidence="2" type="ORF">C8F04DRAFT_1368825</name>
</gene>
<organism evidence="2 3">
    <name type="scientific">Mycena alexandri</name>
    <dbReference type="NCBI Taxonomy" id="1745969"/>
    <lineage>
        <taxon>Eukaryota</taxon>
        <taxon>Fungi</taxon>
        <taxon>Dikarya</taxon>
        <taxon>Basidiomycota</taxon>
        <taxon>Agaricomycotina</taxon>
        <taxon>Agaricomycetes</taxon>
        <taxon>Agaricomycetidae</taxon>
        <taxon>Agaricales</taxon>
        <taxon>Marasmiineae</taxon>
        <taxon>Mycenaceae</taxon>
        <taxon>Mycena</taxon>
    </lineage>
</organism>
<feature type="region of interest" description="Disordered" evidence="1">
    <location>
        <begin position="123"/>
        <end position="142"/>
    </location>
</feature>